<dbReference type="AlphaFoldDB" id="A0A0E0DPI8"/>
<reference evidence="1" key="1">
    <citation type="submission" date="2015-04" db="UniProtKB">
        <authorList>
            <consortium name="EnsemblPlants"/>
        </authorList>
    </citation>
    <scope>IDENTIFICATION</scope>
</reference>
<dbReference type="EnsemblPlants" id="OMERI05G09300.1">
    <property type="protein sequence ID" value="OMERI05G09300.1"/>
    <property type="gene ID" value="OMERI05G09300"/>
</dbReference>
<accession>A0A0E0DPI8</accession>
<name>A0A0E0DPI8_9ORYZ</name>
<keyword evidence="2" id="KW-1185">Reference proteome</keyword>
<evidence type="ECO:0000313" key="1">
    <source>
        <dbReference type="EnsemblPlants" id="OMERI05G09300.1"/>
    </source>
</evidence>
<dbReference type="Proteomes" id="UP000008021">
    <property type="component" value="Chromosome 5"/>
</dbReference>
<sequence>MGSDMDHERLRYLPLPATTSSTVGGTLGGVRDLAQVVGFEALQLQERAAACAKEDGCLDADGFIVVNPYRRWPGRAV</sequence>
<evidence type="ECO:0000313" key="2">
    <source>
        <dbReference type="Proteomes" id="UP000008021"/>
    </source>
</evidence>
<protein>
    <submittedName>
        <fullName evidence="1">Uncharacterized protein</fullName>
    </submittedName>
</protein>
<reference evidence="1" key="2">
    <citation type="submission" date="2018-05" db="EMBL/GenBank/DDBJ databases">
        <title>OmerRS3 (Oryza meridionalis Reference Sequence Version 3).</title>
        <authorList>
            <person name="Zhang J."/>
            <person name="Kudrna D."/>
            <person name="Lee S."/>
            <person name="Talag J."/>
            <person name="Welchert J."/>
            <person name="Wing R.A."/>
        </authorList>
    </citation>
    <scope>NUCLEOTIDE SEQUENCE [LARGE SCALE GENOMIC DNA]</scope>
    <source>
        <strain evidence="1">cv. OR44</strain>
    </source>
</reference>
<dbReference type="HOGENOM" id="CLU_2642263_0_0_1"/>
<proteinExistence type="predicted"/>
<dbReference type="Gramene" id="OMERI05G09300.1">
    <property type="protein sequence ID" value="OMERI05G09300.1"/>
    <property type="gene ID" value="OMERI05G09300"/>
</dbReference>
<organism evidence="1">
    <name type="scientific">Oryza meridionalis</name>
    <dbReference type="NCBI Taxonomy" id="40149"/>
    <lineage>
        <taxon>Eukaryota</taxon>
        <taxon>Viridiplantae</taxon>
        <taxon>Streptophyta</taxon>
        <taxon>Embryophyta</taxon>
        <taxon>Tracheophyta</taxon>
        <taxon>Spermatophyta</taxon>
        <taxon>Magnoliopsida</taxon>
        <taxon>Liliopsida</taxon>
        <taxon>Poales</taxon>
        <taxon>Poaceae</taxon>
        <taxon>BOP clade</taxon>
        <taxon>Oryzoideae</taxon>
        <taxon>Oryzeae</taxon>
        <taxon>Oryzinae</taxon>
        <taxon>Oryza</taxon>
    </lineage>
</organism>